<feature type="region of interest" description="Disordered" evidence="9">
    <location>
        <begin position="1"/>
        <end position="84"/>
    </location>
</feature>
<evidence type="ECO:0000256" key="8">
    <source>
        <dbReference type="SAM" id="Coils"/>
    </source>
</evidence>
<dbReference type="FunFam" id="3.10.260.10:FF:000001">
    <property type="entry name" value="APSES transcription factor (MbpA)"/>
    <property type="match status" value="1"/>
</dbReference>
<dbReference type="Gene3D" id="1.25.40.20">
    <property type="entry name" value="Ankyrin repeat-containing domain"/>
    <property type="match status" value="1"/>
</dbReference>
<protein>
    <recommendedName>
        <fullName evidence="6">Transcription factor SWI6</fullName>
    </recommendedName>
</protein>
<dbReference type="EMBL" id="KZ613951">
    <property type="protein sequence ID" value="PMD36008.1"/>
    <property type="molecule type" value="Genomic_DNA"/>
</dbReference>
<feature type="domain" description="HTH APSES-type" evidence="10">
    <location>
        <begin position="91"/>
        <end position="199"/>
    </location>
</feature>
<feature type="region of interest" description="Disordered" evidence="9">
    <location>
        <begin position="253"/>
        <end position="303"/>
    </location>
</feature>
<dbReference type="PANTHER" id="PTHR43828">
    <property type="entry name" value="ASPARAGINASE"/>
    <property type="match status" value="1"/>
</dbReference>
<keyword evidence="12" id="KW-1185">Reference proteome</keyword>
<keyword evidence="2" id="KW-0749">Sporulation</keyword>
<dbReference type="PROSITE" id="PS50297">
    <property type="entry name" value="ANK_REP_REGION"/>
    <property type="match status" value="1"/>
</dbReference>
<dbReference type="GO" id="GO:0003677">
    <property type="term" value="F:DNA binding"/>
    <property type="evidence" value="ECO:0007669"/>
    <property type="project" value="InterPro"/>
</dbReference>
<proteinExistence type="predicted"/>
<dbReference type="Proteomes" id="UP000235786">
    <property type="component" value="Unassembled WGS sequence"/>
</dbReference>
<dbReference type="InterPro" id="IPR051642">
    <property type="entry name" value="SWI6-like"/>
</dbReference>
<feature type="coiled-coil region" evidence="8">
    <location>
        <begin position="682"/>
        <end position="733"/>
    </location>
</feature>
<dbReference type="InterPro" id="IPR002110">
    <property type="entry name" value="Ankyrin_rpt"/>
</dbReference>
<dbReference type="SUPFAM" id="SSF54616">
    <property type="entry name" value="DNA-binding domain of Mlu1-box binding protein MBP1"/>
    <property type="match status" value="1"/>
</dbReference>
<dbReference type="GO" id="GO:0033309">
    <property type="term" value="C:SBF transcription complex"/>
    <property type="evidence" value="ECO:0007669"/>
    <property type="project" value="TreeGrafter"/>
</dbReference>
<dbReference type="Pfam" id="PF04383">
    <property type="entry name" value="KilA-N"/>
    <property type="match status" value="1"/>
</dbReference>
<feature type="compositionally biased region" description="Low complexity" evidence="9">
    <location>
        <begin position="270"/>
        <end position="279"/>
    </location>
</feature>
<feature type="compositionally biased region" description="Polar residues" evidence="9">
    <location>
        <begin position="1"/>
        <end position="20"/>
    </location>
</feature>
<feature type="region of interest" description="Disordered" evidence="9">
    <location>
        <begin position="319"/>
        <end position="349"/>
    </location>
</feature>
<dbReference type="SMART" id="SM00248">
    <property type="entry name" value="ANK"/>
    <property type="match status" value="2"/>
</dbReference>
<dbReference type="InterPro" id="IPR018004">
    <property type="entry name" value="KilA/APSES_HTH"/>
</dbReference>
<dbReference type="GO" id="GO:0030907">
    <property type="term" value="C:MBF transcription complex"/>
    <property type="evidence" value="ECO:0007669"/>
    <property type="project" value="TreeGrafter"/>
</dbReference>
<evidence type="ECO:0000313" key="11">
    <source>
        <dbReference type="EMBL" id="PMD36008.1"/>
    </source>
</evidence>
<feature type="repeat" description="ANK" evidence="7">
    <location>
        <begin position="575"/>
        <end position="607"/>
    </location>
</feature>
<feature type="compositionally biased region" description="Basic and acidic residues" evidence="9">
    <location>
        <begin position="321"/>
        <end position="336"/>
    </location>
</feature>
<dbReference type="InterPro" id="IPR036887">
    <property type="entry name" value="HTH_APSES_sf"/>
</dbReference>
<keyword evidence="3 7" id="KW-0040">ANK repeat</keyword>
<dbReference type="GO" id="GO:0001228">
    <property type="term" value="F:DNA-binding transcription activator activity, RNA polymerase II-specific"/>
    <property type="evidence" value="ECO:0007669"/>
    <property type="project" value="UniProtKB-ARBA"/>
</dbReference>
<evidence type="ECO:0000256" key="1">
    <source>
        <dbReference type="ARBA" id="ARBA00022737"/>
    </source>
</evidence>
<dbReference type="PANTHER" id="PTHR43828:SF3">
    <property type="entry name" value="CHROMO DOMAIN-CONTAINING PROTEIN"/>
    <property type="match status" value="1"/>
</dbReference>
<evidence type="ECO:0000256" key="2">
    <source>
        <dbReference type="ARBA" id="ARBA00022969"/>
    </source>
</evidence>
<evidence type="ECO:0000259" key="10">
    <source>
        <dbReference type="PROSITE" id="PS51299"/>
    </source>
</evidence>
<dbReference type="InterPro" id="IPR003163">
    <property type="entry name" value="Tscrpt_reg_HTH_APSES-type"/>
</dbReference>
<feature type="region of interest" description="Disordered" evidence="9">
    <location>
        <begin position="620"/>
        <end position="645"/>
    </location>
</feature>
<evidence type="ECO:0000256" key="6">
    <source>
        <dbReference type="ARBA" id="ARBA00073460"/>
    </source>
</evidence>
<dbReference type="AlphaFoldDB" id="A0A2J6RBX3"/>
<dbReference type="InterPro" id="IPR036770">
    <property type="entry name" value="Ankyrin_rpt-contain_sf"/>
</dbReference>
<sequence length="871" mass="95309">MASTTITANPPQSLSTTSHSRQNHLNHARSFSSTSGAYEDQDSPITRPNPSMSFSMSQGSQGSGLMMQPGGPFRQSDSYNGVNRRNDAPQIYSAIYSGVDVYEMEVNGIAVMRRRKDSWLNATQILKVAGIEKGKRTKVLEKEILIGEHEKVQGGYGKYQGTWIKFERGVEFCKQYGVEELLRPLLTYDMGQDGGVAGRGGIDTPTKEQAMAAQRKRLYNSGVDSRSSGQSGTFFKNISSTASHAVAAISKARFDSPVPRMRNGNTTRPSSFSRQSSQQHLGSQESAFPGGSQQSMQSFASGDSFTLNGADSAYATQYSHIGREEARNGDFEEPPRKRMRASSSMVDGQQGMNDAYYGMSMREASPTEPNESFVYHSQHGQGDDVIMPIAPLPLATDRTKDLLMSLFTTEDDFVNHKAFTTLTARELDAPIDNSSNTALIWAATLARGPLLKALIDHGASIFRVNATGETALMRACLVTNNYQQNTFPEILELLGPTIEFRDARGRTVLHHIAVTSAVKGRSQSSKYYLESLLEFVVRQGSMPNSQTSFNLGSSSQRSIGIGRFMSEVVNIQDKSGDTALNIAARINNRSIVSQLMEVGADASIPNKSNLSPIDFGVGDPADFEARSGEESRGLSKPMDTDVKESSSEIISAITTLVTETEKEFSKEMDKKQAVIDDLHMQLRDASGELGEQRRRLDGLQAEMNEREARKRKASNLMRAYEEERSRLSQLQAQYGQVSGDSEVQLGEADTGLGISPKASPVLSKVTSDHQGPIIGGTDRQFLSSALPSLAVLRARVNAYADNNKALESNVRGLQSKSSELANKYRTIIGLCTGVEDTKVDEQLDNLLRAVESEPTDVELARVRDFLLRIEG</sequence>
<evidence type="ECO:0000256" key="3">
    <source>
        <dbReference type="ARBA" id="ARBA00023043"/>
    </source>
</evidence>
<feature type="compositionally biased region" description="Basic and acidic residues" evidence="9">
    <location>
        <begin position="623"/>
        <end position="645"/>
    </location>
</feature>
<feature type="compositionally biased region" description="Low complexity" evidence="9">
    <location>
        <begin position="50"/>
        <end position="72"/>
    </location>
</feature>
<feature type="compositionally biased region" description="Polar residues" evidence="9">
    <location>
        <begin position="280"/>
        <end position="303"/>
    </location>
</feature>
<evidence type="ECO:0000256" key="4">
    <source>
        <dbReference type="ARBA" id="ARBA00023321"/>
    </source>
</evidence>
<evidence type="ECO:0000256" key="9">
    <source>
        <dbReference type="SAM" id="MobiDB-lite"/>
    </source>
</evidence>
<comment type="function">
    <text evidence="5">Transcription factor that plays a role downstream of the MCK1-MKK2-MPS1 cascade. Required for hyphal morphogenesis and pathogenicity. Is an important oxidative stress response regulator and plays a positive role in the regulation of extracellular peroxidases.</text>
</comment>
<dbReference type="Gene3D" id="3.10.260.10">
    <property type="entry name" value="Transcription regulator HTH, APSES-type DNA-binding domain"/>
    <property type="match status" value="1"/>
</dbReference>
<dbReference type="GO" id="GO:0030435">
    <property type="term" value="P:sporulation resulting in formation of a cellular spore"/>
    <property type="evidence" value="ECO:0007669"/>
    <property type="project" value="UniProtKB-KW"/>
</dbReference>
<dbReference type="SMART" id="SM01252">
    <property type="entry name" value="KilA-N"/>
    <property type="match status" value="1"/>
</dbReference>
<evidence type="ECO:0000256" key="7">
    <source>
        <dbReference type="PROSITE-ProRule" id="PRU00023"/>
    </source>
</evidence>
<feature type="coiled-coil region" evidence="8">
    <location>
        <begin position="789"/>
        <end position="823"/>
    </location>
</feature>
<dbReference type="GO" id="GO:0048315">
    <property type="term" value="P:conidium formation"/>
    <property type="evidence" value="ECO:0007669"/>
    <property type="project" value="UniProtKB-KW"/>
</dbReference>
<evidence type="ECO:0000313" key="12">
    <source>
        <dbReference type="Proteomes" id="UP000235786"/>
    </source>
</evidence>
<evidence type="ECO:0000256" key="5">
    <source>
        <dbReference type="ARBA" id="ARBA00059984"/>
    </source>
</evidence>
<dbReference type="FunFam" id="1.25.40.20:FF:000365">
    <property type="entry name" value="Start control protein cdc10"/>
    <property type="match status" value="1"/>
</dbReference>
<dbReference type="Pfam" id="PF00023">
    <property type="entry name" value="Ank"/>
    <property type="match status" value="1"/>
</dbReference>
<gene>
    <name evidence="11" type="ORF">L207DRAFT_494722</name>
</gene>
<name>A0A2J6RBX3_HYAVF</name>
<reference evidence="11 12" key="1">
    <citation type="submission" date="2016-04" db="EMBL/GenBank/DDBJ databases">
        <title>A degradative enzymes factory behind the ericoid mycorrhizal symbiosis.</title>
        <authorList>
            <consortium name="DOE Joint Genome Institute"/>
            <person name="Martino E."/>
            <person name="Morin E."/>
            <person name="Grelet G."/>
            <person name="Kuo A."/>
            <person name="Kohler A."/>
            <person name="Daghino S."/>
            <person name="Barry K."/>
            <person name="Choi C."/>
            <person name="Cichocki N."/>
            <person name="Clum A."/>
            <person name="Copeland A."/>
            <person name="Hainaut M."/>
            <person name="Haridas S."/>
            <person name="Labutti K."/>
            <person name="Lindquist E."/>
            <person name="Lipzen A."/>
            <person name="Khouja H.-R."/>
            <person name="Murat C."/>
            <person name="Ohm R."/>
            <person name="Olson A."/>
            <person name="Spatafora J."/>
            <person name="Veneault-Fourrey C."/>
            <person name="Henrissat B."/>
            <person name="Grigoriev I."/>
            <person name="Martin F."/>
            <person name="Perotto S."/>
        </authorList>
    </citation>
    <scope>NUCLEOTIDE SEQUENCE [LARGE SCALE GENOMIC DNA]</scope>
    <source>
        <strain evidence="11 12">F</strain>
    </source>
</reference>
<accession>A0A2J6RBX3</accession>
<dbReference type="PROSITE" id="PS50088">
    <property type="entry name" value="ANK_REPEAT"/>
    <property type="match status" value="1"/>
</dbReference>
<dbReference type="PROSITE" id="PS51299">
    <property type="entry name" value="HTH_APSES"/>
    <property type="match status" value="1"/>
</dbReference>
<dbReference type="SUPFAM" id="SSF48403">
    <property type="entry name" value="Ankyrin repeat"/>
    <property type="match status" value="1"/>
</dbReference>
<organism evidence="11 12">
    <name type="scientific">Hyaloscypha variabilis (strain UAMH 11265 / GT02V1 / F)</name>
    <name type="common">Meliniomyces variabilis</name>
    <dbReference type="NCBI Taxonomy" id="1149755"/>
    <lineage>
        <taxon>Eukaryota</taxon>
        <taxon>Fungi</taxon>
        <taxon>Dikarya</taxon>
        <taxon>Ascomycota</taxon>
        <taxon>Pezizomycotina</taxon>
        <taxon>Leotiomycetes</taxon>
        <taxon>Helotiales</taxon>
        <taxon>Hyaloscyphaceae</taxon>
        <taxon>Hyaloscypha</taxon>
        <taxon>Hyaloscypha variabilis</taxon>
    </lineage>
</organism>
<keyword evidence="1" id="KW-0677">Repeat</keyword>
<keyword evidence="4" id="KW-0183">Conidiation</keyword>
<dbReference type="GO" id="GO:0003713">
    <property type="term" value="F:transcription coactivator activity"/>
    <property type="evidence" value="ECO:0007669"/>
    <property type="project" value="TreeGrafter"/>
</dbReference>
<dbReference type="OrthoDB" id="6718656at2759"/>
<keyword evidence="8" id="KW-0175">Coiled coil</keyword>
<dbReference type="STRING" id="1149755.A0A2J6RBX3"/>